<evidence type="ECO:0000313" key="7">
    <source>
        <dbReference type="Proteomes" id="UP000465263"/>
    </source>
</evidence>
<evidence type="ECO:0000256" key="1">
    <source>
        <dbReference type="ARBA" id="ARBA00023015"/>
    </source>
</evidence>
<dbReference type="PRINTS" id="PR00455">
    <property type="entry name" value="HTHTETR"/>
</dbReference>
<dbReference type="Proteomes" id="UP000465263">
    <property type="component" value="Unassembled WGS sequence"/>
</dbReference>
<dbReference type="InterPro" id="IPR009057">
    <property type="entry name" value="Homeodomain-like_sf"/>
</dbReference>
<name>A0A7I9XN31_9MYCO</name>
<accession>A0A7I9XN31</accession>
<keyword evidence="2 4" id="KW-0238">DNA-binding</keyword>
<evidence type="ECO:0000256" key="3">
    <source>
        <dbReference type="ARBA" id="ARBA00023163"/>
    </source>
</evidence>
<comment type="caution">
    <text evidence="6">The sequence shown here is derived from an EMBL/GenBank/DDBJ whole genome shotgun (WGS) entry which is preliminary data.</text>
</comment>
<dbReference type="PROSITE" id="PS50977">
    <property type="entry name" value="HTH_TETR_2"/>
    <property type="match status" value="1"/>
</dbReference>
<dbReference type="Gene3D" id="1.10.357.10">
    <property type="entry name" value="Tetracycline Repressor, domain 2"/>
    <property type="match status" value="1"/>
</dbReference>
<dbReference type="GO" id="GO:0003700">
    <property type="term" value="F:DNA-binding transcription factor activity"/>
    <property type="evidence" value="ECO:0007669"/>
    <property type="project" value="TreeGrafter"/>
</dbReference>
<dbReference type="PANTHER" id="PTHR30055">
    <property type="entry name" value="HTH-TYPE TRANSCRIPTIONAL REGULATOR RUTR"/>
    <property type="match status" value="1"/>
</dbReference>
<keyword evidence="1" id="KW-0805">Transcription regulation</keyword>
<feature type="domain" description="HTH tetR-type" evidence="5">
    <location>
        <begin position="39"/>
        <end position="98"/>
    </location>
</feature>
<feature type="DNA-binding region" description="H-T-H motif" evidence="4">
    <location>
        <begin position="61"/>
        <end position="80"/>
    </location>
</feature>
<organism evidence="6 7">
    <name type="scientific">Mycolicibacter senuensis</name>
    <dbReference type="NCBI Taxonomy" id="386913"/>
    <lineage>
        <taxon>Bacteria</taxon>
        <taxon>Bacillati</taxon>
        <taxon>Actinomycetota</taxon>
        <taxon>Actinomycetes</taxon>
        <taxon>Mycobacteriales</taxon>
        <taxon>Mycobacteriaceae</taxon>
        <taxon>Mycolicibacter</taxon>
    </lineage>
</organism>
<dbReference type="SUPFAM" id="SSF46689">
    <property type="entry name" value="Homeodomain-like"/>
    <property type="match status" value="1"/>
</dbReference>
<dbReference type="InterPro" id="IPR050109">
    <property type="entry name" value="HTH-type_TetR-like_transc_reg"/>
</dbReference>
<evidence type="ECO:0000259" key="5">
    <source>
        <dbReference type="PROSITE" id="PS50977"/>
    </source>
</evidence>
<evidence type="ECO:0000313" key="6">
    <source>
        <dbReference type="EMBL" id="GFG71339.1"/>
    </source>
</evidence>
<dbReference type="PANTHER" id="PTHR30055:SF234">
    <property type="entry name" value="HTH-TYPE TRANSCRIPTIONAL REGULATOR BETI"/>
    <property type="match status" value="1"/>
</dbReference>
<keyword evidence="7" id="KW-1185">Reference proteome</keyword>
<gene>
    <name evidence="6" type="ORF">MSEN_30590</name>
</gene>
<evidence type="ECO:0000256" key="2">
    <source>
        <dbReference type="ARBA" id="ARBA00023125"/>
    </source>
</evidence>
<dbReference type="AlphaFoldDB" id="A0A7I9XN31"/>
<reference evidence="6 7" key="1">
    <citation type="journal article" date="2019" name="Emerg. Microbes Infect.">
        <title>Comprehensive subspecies identification of 175 nontuberculous mycobacteria species based on 7547 genomic profiles.</title>
        <authorList>
            <person name="Matsumoto Y."/>
            <person name="Kinjo T."/>
            <person name="Motooka D."/>
            <person name="Nabeya D."/>
            <person name="Jung N."/>
            <person name="Uechi K."/>
            <person name="Horii T."/>
            <person name="Iida T."/>
            <person name="Fujita J."/>
            <person name="Nakamura S."/>
        </authorList>
    </citation>
    <scope>NUCLEOTIDE SEQUENCE [LARGE SCALE GENOMIC DNA]</scope>
    <source>
        <strain evidence="6 7">JCM 16017</strain>
    </source>
</reference>
<keyword evidence="3" id="KW-0804">Transcription</keyword>
<evidence type="ECO:0000256" key="4">
    <source>
        <dbReference type="PROSITE-ProRule" id="PRU00335"/>
    </source>
</evidence>
<sequence length="230" mass="25055">MYDVVRRRVHYRSGYDATPAREDLMRTRGWGGDVPASDEEAVARILAATRRTIDERGEQTSIADVARTLGVTRQTVYRYFPSTEELLSATAIDGVGDFLDQLAAALAGITDPGEAVAEGVALTLERLPDDPYVGLLLRAQQPSAFAVTVTTDTGRAFGHSILERLDVDWSGFDEQAVDDIIEMVLRTLQSFILAPLAAPGDELRRLLRRWIAPAVTAARGVRKVRGSAGS</sequence>
<dbReference type="EMBL" id="BLKV01000002">
    <property type="protein sequence ID" value="GFG71339.1"/>
    <property type="molecule type" value="Genomic_DNA"/>
</dbReference>
<dbReference type="InterPro" id="IPR001647">
    <property type="entry name" value="HTH_TetR"/>
</dbReference>
<proteinExistence type="predicted"/>
<dbReference type="Pfam" id="PF00440">
    <property type="entry name" value="TetR_N"/>
    <property type="match status" value="1"/>
</dbReference>
<protein>
    <submittedName>
        <fullName evidence="6">TetR family transcriptional regulator</fullName>
    </submittedName>
</protein>
<dbReference type="GO" id="GO:0000976">
    <property type="term" value="F:transcription cis-regulatory region binding"/>
    <property type="evidence" value="ECO:0007669"/>
    <property type="project" value="TreeGrafter"/>
</dbReference>